<organism evidence="5 6">
    <name type="scientific">Actinoplanes awajinensis subsp. mycoplanecinus</name>
    <dbReference type="NCBI Taxonomy" id="135947"/>
    <lineage>
        <taxon>Bacteria</taxon>
        <taxon>Bacillati</taxon>
        <taxon>Actinomycetota</taxon>
        <taxon>Actinomycetes</taxon>
        <taxon>Micromonosporales</taxon>
        <taxon>Micromonosporaceae</taxon>
        <taxon>Actinoplanes</taxon>
    </lineage>
</organism>
<dbReference type="GO" id="GO:0000976">
    <property type="term" value="F:transcription cis-regulatory region binding"/>
    <property type="evidence" value="ECO:0007669"/>
    <property type="project" value="TreeGrafter"/>
</dbReference>
<dbReference type="Pfam" id="PF13377">
    <property type="entry name" value="Peripla_BP_3"/>
    <property type="match status" value="1"/>
</dbReference>
<protein>
    <recommendedName>
        <fullName evidence="4">HTH lacI-type domain-containing protein</fullName>
    </recommendedName>
</protein>
<evidence type="ECO:0000256" key="1">
    <source>
        <dbReference type="ARBA" id="ARBA00023015"/>
    </source>
</evidence>
<dbReference type="InterPro" id="IPR046335">
    <property type="entry name" value="LacI/GalR-like_sensor"/>
</dbReference>
<keyword evidence="2" id="KW-0238">DNA-binding</keyword>
<dbReference type="RefSeq" id="WP_067697846.1">
    <property type="nucleotide sequence ID" value="NZ_LLZH01000281.1"/>
</dbReference>
<comment type="caution">
    <text evidence="5">The sequence shown here is derived from an EMBL/GenBank/DDBJ whole genome shotgun (WGS) entry which is preliminary data.</text>
</comment>
<keyword evidence="1" id="KW-0805">Transcription regulation</keyword>
<dbReference type="Gene3D" id="3.40.50.2300">
    <property type="match status" value="2"/>
</dbReference>
<dbReference type="InterPro" id="IPR010982">
    <property type="entry name" value="Lambda_DNA-bd_dom_sf"/>
</dbReference>
<evidence type="ECO:0000256" key="2">
    <source>
        <dbReference type="ARBA" id="ARBA00023125"/>
    </source>
</evidence>
<dbReference type="SUPFAM" id="SSF47413">
    <property type="entry name" value="lambda repressor-like DNA-binding domains"/>
    <property type="match status" value="1"/>
</dbReference>
<accession>A0A117MPU5</accession>
<keyword evidence="6" id="KW-1185">Reference proteome</keyword>
<dbReference type="SUPFAM" id="SSF53822">
    <property type="entry name" value="Periplasmic binding protein-like I"/>
    <property type="match status" value="1"/>
</dbReference>
<dbReference type="Gene3D" id="1.10.260.40">
    <property type="entry name" value="lambda repressor-like DNA-binding domains"/>
    <property type="match status" value="1"/>
</dbReference>
<dbReference type="InterPro" id="IPR028082">
    <property type="entry name" value="Peripla_BP_I"/>
</dbReference>
<dbReference type="SMART" id="SM00354">
    <property type="entry name" value="HTH_LACI"/>
    <property type="match status" value="1"/>
</dbReference>
<dbReference type="AlphaFoldDB" id="A0A117MPU5"/>
<evidence type="ECO:0000256" key="3">
    <source>
        <dbReference type="ARBA" id="ARBA00023163"/>
    </source>
</evidence>
<dbReference type="InterPro" id="IPR000843">
    <property type="entry name" value="HTH_LacI"/>
</dbReference>
<dbReference type="Proteomes" id="UP000053244">
    <property type="component" value="Unassembled WGS sequence"/>
</dbReference>
<gene>
    <name evidence="5" type="ORF">ADL15_29070</name>
</gene>
<dbReference type="CDD" id="cd01392">
    <property type="entry name" value="HTH_LacI"/>
    <property type="match status" value="1"/>
</dbReference>
<evidence type="ECO:0000313" key="6">
    <source>
        <dbReference type="Proteomes" id="UP000053244"/>
    </source>
</evidence>
<evidence type="ECO:0000313" key="5">
    <source>
        <dbReference type="EMBL" id="KUL29212.1"/>
    </source>
</evidence>
<proteinExistence type="predicted"/>
<sequence length="348" mass="36761">MTSSRVTMQSIARVAGVSVPTVSRVLNGRDGVSPSTRSRVEDLLREHGYRARNSLRAGSSLALFDVIFPEIECAWETEHIRGIEEVARDAGVGIVVSSLSGGATATEQLLRRLRIGRTDGVILAANTGDEPMRSALSSLNIPVVALDPAIRVPGQVPTVDAANWAGAHAATRHLLDLGHRRIATITGDPGLRCSQARFDGYRAALEEAGLVGAAGLSGGLVDGLAGGLVECGDFLHRSGLDAGLRLLTRDHPPTAIFAANDHMALGVYEAARRLRVGIPEQLSVVGFDDLPGAGWASPPLTTVRQPLQDMGRSAAETLLTLARGETLDTPHVRMTTSLVVRESTQQVS</sequence>
<dbReference type="GO" id="GO:0003700">
    <property type="term" value="F:DNA-binding transcription factor activity"/>
    <property type="evidence" value="ECO:0007669"/>
    <property type="project" value="TreeGrafter"/>
</dbReference>
<dbReference type="PROSITE" id="PS50932">
    <property type="entry name" value="HTH_LACI_2"/>
    <property type="match status" value="1"/>
</dbReference>
<name>A0A117MPU5_9ACTN</name>
<reference evidence="5 6" key="1">
    <citation type="submission" date="2015-10" db="EMBL/GenBank/DDBJ databases">
        <authorList>
            <person name="Gilbert D.G."/>
        </authorList>
    </citation>
    <scope>NUCLEOTIDE SEQUENCE [LARGE SCALE GENOMIC DNA]</scope>
    <source>
        <strain evidence="5 6">NRRL B-16712</strain>
    </source>
</reference>
<keyword evidence="3" id="KW-0804">Transcription</keyword>
<dbReference type="OrthoDB" id="3510266at2"/>
<dbReference type="PANTHER" id="PTHR30146">
    <property type="entry name" value="LACI-RELATED TRANSCRIPTIONAL REPRESSOR"/>
    <property type="match status" value="1"/>
</dbReference>
<evidence type="ECO:0000259" key="4">
    <source>
        <dbReference type="PROSITE" id="PS50932"/>
    </source>
</evidence>
<dbReference type="PANTHER" id="PTHR30146:SF153">
    <property type="entry name" value="LACTOSE OPERON REPRESSOR"/>
    <property type="match status" value="1"/>
</dbReference>
<dbReference type="EMBL" id="LLZH01000281">
    <property type="protein sequence ID" value="KUL29212.1"/>
    <property type="molecule type" value="Genomic_DNA"/>
</dbReference>
<feature type="domain" description="HTH lacI-type" evidence="4">
    <location>
        <begin position="6"/>
        <end position="60"/>
    </location>
</feature>
<dbReference type="Pfam" id="PF00356">
    <property type="entry name" value="LacI"/>
    <property type="match status" value="1"/>
</dbReference>